<feature type="transmembrane region" description="Helical" evidence="1">
    <location>
        <begin position="214"/>
        <end position="232"/>
    </location>
</feature>
<keyword evidence="1" id="KW-0472">Membrane</keyword>
<keyword evidence="4" id="KW-1185">Reference proteome</keyword>
<keyword evidence="1" id="KW-0812">Transmembrane</keyword>
<accession>A0A9X1WVG5</accession>
<sequence length="270" mass="30417">MFSLHTIFTLLALIAYLTSFLYLLHHFVKQSTASPFFVWSTLSIGLIVHALTLSLDMVTAQGINYEVFNLISFTSGLMLLLSLIFSIYRPVLILNLISTPVAMLGLVVGSLLSTSGHVIRQQGVGMDIHIILSLSAYAVLFMATLHAILIWLQNRELKRKQKQRIWVNLLPSLQTMESLLFDLILIGFILLTAALGFGFFTIQDFFAQHLVHKTVFSIISWLIYGGLLLGHWRFGWRGQKAIRFTLLGFVILAIGFIGSKFVLEILLMRS</sequence>
<feature type="transmembrane region" description="Helical" evidence="1">
    <location>
        <begin position="244"/>
        <end position="263"/>
    </location>
</feature>
<comment type="caution">
    <text evidence="3">The sequence shown here is derived from an EMBL/GenBank/DDBJ whole genome shotgun (WGS) entry which is preliminary data.</text>
</comment>
<feature type="transmembrane region" description="Helical" evidence="1">
    <location>
        <begin position="36"/>
        <end position="55"/>
    </location>
</feature>
<dbReference type="EMBL" id="JAKUML010000004">
    <property type="protein sequence ID" value="MCJ8145939.1"/>
    <property type="molecule type" value="Genomic_DNA"/>
</dbReference>
<dbReference type="Pfam" id="PF01578">
    <property type="entry name" value="Cytochrom_C_asm"/>
    <property type="match status" value="1"/>
</dbReference>
<name>A0A9X1WVG5_9GAMM</name>
<dbReference type="PANTHER" id="PTHR38034">
    <property type="entry name" value="INNER MEMBRANE PROTEIN YPJD"/>
    <property type="match status" value="1"/>
</dbReference>
<feature type="transmembrane region" description="Helical" evidence="1">
    <location>
        <begin position="92"/>
        <end position="113"/>
    </location>
</feature>
<dbReference type="Proteomes" id="UP001139701">
    <property type="component" value="Unassembled WGS sequence"/>
</dbReference>
<dbReference type="InterPro" id="IPR052372">
    <property type="entry name" value="YpjD/HemX"/>
</dbReference>
<feature type="transmembrane region" description="Helical" evidence="1">
    <location>
        <begin position="6"/>
        <end position="24"/>
    </location>
</feature>
<protein>
    <submittedName>
        <fullName evidence="3">Cytochrome c biogenesis protein CcsA</fullName>
    </submittedName>
</protein>
<evidence type="ECO:0000313" key="3">
    <source>
        <dbReference type="EMBL" id="MCJ8145939.1"/>
    </source>
</evidence>
<reference evidence="3" key="1">
    <citation type="submission" date="2022-02" db="EMBL/GenBank/DDBJ databases">
        <title>Acinetobacter A3.8 sp. nov., isolated from Sediment (Zhairuo Island).</title>
        <authorList>
            <person name="Zheng K."/>
        </authorList>
    </citation>
    <scope>NUCLEOTIDE SEQUENCE</scope>
    <source>
        <strain evidence="3">A3.8</strain>
    </source>
</reference>
<evidence type="ECO:0000313" key="4">
    <source>
        <dbReference type="Proteomes" id="UP001139701"/>
    </source>
</evidence>
<feature type="domain" description="Cytochrome c assembly protein" evidence="2">
    <location>
        <begin position="43"/>
        <end position="266"/>
    </location>
</feature>
<keyword evidence="1" id="KW-1133">Transmembrane helix</keyword>
<dbReference type="GO" id="GO:0017004">
    <property type="term" value="P:cytochrome complex assembly"/>
    <property type="evidence" value="ECO:0007669"/>
    <property type="project" value="InterPro"/>
</dbReference>
<proteinExistence type="predicted"/>
<dbReference type="GO" id="GO:0020037">
    <property type="term" value="F:heme binding"/>
    <property type="evidence" value="ECO:0007669"/>
    <property type="project" value="InterPro"/>
</dbReference>
<dbReference type="PANTHER" id="PTHR38034:SF1">
    <property type="entry name" value="INNER MEMBRANE PROTEIN YPJD"/>
    <property type="match status" value="1"/>
</dbReference>
<evidence type="ECO:0000256" key="1">
    <source>
        <dbReference type="SAM" id="Phobius"/>
    </source>
</evidence>
<dbReference type="RefSeq" id="WP_241570641.1">
    <property type="nucleotide sequence ID" value="NZ_JAKUML010000004.1"/>
</dbReference>
<organism evidence="3 4">
    <name type="scientific">Acinetobacter sedimenti</name>
    <dbReference type="NCBI Taxonomy" id="2919922"/>
    <lineage>
        <taxon>Bacteria</taxon>
        <taxon>Pseudomonadati</taxon>
        <taxon>Pseudomonadota</taxon>
        <taxon>Gammaproteobacteria</taxon>
        <taxon>Moraxellales</taxon>
        <taxon>Moraxellaceae</taxon>
        <taxon>Acinetobacter</taxon>
    </lineage>
</organism>
<dbReference type="AlphaFoldDB" id="A0A9X1WVG5"/>
<dbReference type="InterPro" id="IPR002541">
    <property type="entry name" value="Cyt_c_assembly"/>
</dbReference>
<evidence type="ECO:0000259" key="2">
    <source>
        <dbReference type="Pfam" id="PF01578"/>
    </source>
</evidence>
<feature type="transmembrane region" description="Helical" evidence="1">
    <location>
        <begin position="128"/>
        <end position="152"/>
    </location>
</feature>
<feature type="transmembrane region" description="Helical" evidence="1">
    <location>
        <begin position="67"/>
        <end position="85"/>
    </location>
</feature>
<feature type="transmembrane region" description="Helical" evidence="1">
    <location>
        <begin position="179"/>
        <end position="202"/>
    </location>
</feature>
<gene>
    <name evidence="3" type="primary">ccsA</name>
    <name evidence="3" type="ORF">MKI79_03280</name>
</gene>